<name>A0A183UY65_TOXCA</name>
<gene>
    <name evidence="1" type="ORF">TCNE_LOCUS13435</name>
</gene>
<keyword evidence="2" id="KW-1185">Reference proteome</keyword>
<organism evidence="2 3">
    <name type="scientific">Toxocara canis</name>
    <name type="common">Canine roundworm</name>
    <dbReference type="NCBI Taxonomy" id="6265"/>
    <lineage>
        <taxon>Eukaryota</taxon>
        <taxon>Metazoa</taxon>
        <taxon>Ecdysozoa</taxon>
        <taxon>Nematoda</taxon>
        <taxon>Chromadorea</taxon>
        <taxon>Rhabditida</taxon>
        <taxon>Spirurina</taxon>
        <taxon>Ascaridomorpha</taxon>
        <taxon>Ascaridoidea</taxon>
        <taxon>Toxocaridae</taxon>
        <taxon>Toxocara</taxon>
    </lineage>
</organism>
<evidence type="ECO:0000313" key="3">
    <source>
        <dbReference type="WBParaSite" id="TCNE_0001343501-mRNA-1"/>
    </source>
</evidence>
<sequence>MDEQTAAVETTENSKYFLTSEHSPVLETRNNYADMQGEQLMRYDQNAIAKLTSPSIIVITAIDKVLHKNTSSKFATSNDIHKRLQYNEASDQDIPFSGVPQIGTATPAHVFKHETSWGGAFTVKHKQNHCTVMLESKKTSPHTSKILLLGTKTIAKKLLAGEETIINDRWVQRLEGGEDKNGILGKSTWSKRFIRLQNRSTMLSAVTRGSSRIVCARSLSSALNLDAAAQLEDSKLPMDEQLNPSFFKSVDYYVDKGSKVIEPKLVEEIKSQHITHQDKKNLVHGILAAIKPVNKKLETVVPFQLEKLDSTTYFKVSSKAHPHLKRITKPMGGFMS</sequence>
<reference evidence="3" key="1">
    <citation type="submission" date="2016-06" db="UniProtKB">
        <authorList>
            <consortium name="WormBaseParasite"/>
        </authorList>
    </citation>
    <scope>IDENTIFICATION</scope>
</reference>
<dbReference type="EMBL" id="UYWY01021719">
    <property type="protein sequence ID" value="VDM44756.1"/>
    <property type="molecule type" value="Genomic_DNA"/>
</dbReference>
<evidence type="ECO:0000313" key="2">
    <source>
        <dbReference type="Proteomes" id="UP000050794"/>
    </source>
</evidence>
<dbReference type="Proteomes" id="UP000050794">
    <property type="component" value="Unassembled WGS sequence"/>
</dbReference>
<protein>
    <submittedName>
        <fullName evidence="3">Protein FAM125A</fullName>
    </submittedName>
</protein>
<reference evidence="1 2" key="2">
    <citation type="submission" date="2018-11" db="EMBL/GenBank/DDBJ databases">
        <authorList>
            <consortium name="Pathogen Informatics"/>
        </authorList>
    </citation>
    <scope>NUCLEOTIDE SEQUENCE [LARGE SCALE GENOMIC DNA]</scope>
</reference>
<dbReference type="AlphaFoldDB" id="A0A183UY65"/>
<proteinExistence type="predicted"/>
<dbReference type="WBParaSite" id="TCNE_0001343501-mRNA-1">
    <property type="protein sequence ID" value="TCNE_0001343501-mRNA-1"/>
    <property type="gene ID" value="TCNE_0001343501"/>
</dbReference>
<accession>A0A183UY65</accession>
<dbReference type="Gene3D" id="1.10.287.140">
    <property type="match status" value="1"/>
</dbReference>
<evidence type="ECO:0000313" key="1">
    <source>
        <dbReference type="EMBL" id="VDM44756.1"/>
    </source>
</evidence>